<evidence type="ECO:0000313" key="2">
    <source>
        <dbReference type="Proteomes" id="UP001060215"/>
    </source>
</evidence>
<evidence type="ECO:0000313" key="1">
    <source>
        <dbReference type="EMBL" id="KAI8009108.1"/>
    </source>
</evidence>
<name>A0ACC0H6H6_9ERIC</name>
<accession>A0ACC0H6H6</accession>
<sequence length="123" mass="13848">MLFSIGGAGEDPSIFSNMVSSGHSRRIFIESSIEVARKFGFDGVDLDWESPQNSKEMENLGLLLHEWQAKVHKESKAMGQAPLLLTASMYFSVDFLLFDVQRSYQVGRPDSSHRPTRPWLSIA</sequence>
<reference evidence="1 2" key="1">
    <citation type="journal article" date="2022" name="Plant J.">
        <title>Chromosome-level genome of Camellia lanceoleosa provides a valuable resource for understanding genome evolution and self-incompatibility.</title>
        <authorList>
            <person name="Gong W."/>
            <person name="Xiao S."/>
            <person name="Wang L."/>
            <person name="Liao Z."/>
            <person name="Chang Y."/>
            <person name="Mo W."/>
            <person name="Hu G."/>
            <person name="Li W."/>
            <person name="Zhao G."/>
            <person name="Zhu H."/>
            <person name="Hu X."/>
            <person name="Ji K."/>
            <person name="Xiang X."/>
            <person name="Song Q."/>
            <person name="Yuan D."/>
            <person name="Jin S."/>
            <person name="Zhang L."/>
        </authorList>
    </citation>
    <scope>NUCLEOTIDE SEQUENCE [LARGE SCALE GENOMIC DNA]</scope>
    <source>
        <strain evidence="1">SQ_2022a</strain>
    </source>
</reference>
<dbReference type="Proteomes" id="UP001060215">
    <property type="component" value="Chromosome 7"/>
</dbReference>
<organism evidence="1 2">
    <name type="scientific">Camellia lanceoleosa</name>
    <dbReference type="NCBI Taxonomy" id="1840588"/>
    <lineage>
        <taxon>Eukaryota</taxon>
        <taxon>Viridiplantae</taxon>
        <taxon>Streptophyta</taxon>
        <taxon>Embryophyta</taxon>
        <taxon>Tracheophyta</taxon>
        <taxon>Spermatophyta</taxon>
        <taxon>Magnoliopsida</taxon>
        <taxon>eudicotyledons</taxon>
        <taxon>Gunneridae</taxon>
        <taxon>Pentapetalae</taxon>
        <taxon>asterids</taxon>
        <taxon>Ericales</taxon>
        <taxon>Theaceae</taxon>
        <taxon>Camellia</taxon>
    </lineage>
</organism>
<comment type="caution">
    <text evidence="1">The sequence shown here is derived from an EMBL/GenBank/DDBJ whole genome shotgun (WGS) entry which is preliminary data.</text>
</comment>
<keyword evidence="2" id="KW-1185">Reference proteome</keyword>
<gene>
    <name evidence="1" type="ORF">LOK49_LG07G01177</name>
</gene>
<proteinExistence type="predicted"/>
<dbReference type="EMBL" id="CM045764">
    <property type="protein sequence ID" value="KAI8009108.1"/>
    <property type="molecule type" value="Genomic_DNA"/>
</dbReference>
<protein>
    <submittedName>
        <fullName evidence="1">Class V chitinase CHIT5b</fullName>
    </submittedName>
</protein>